<dbReference type="AlphaFoldDB" id="A0A1Y2F4Z3"/>
<evidence type="ECO:0000313" key="3">
    <source>
        <dbReference type="EMBL" id="ORY78554.1"/>
    </source>
</evidence>
<dbReference type="Proteomes" id="UP000193685">
    <property type="component" value="Unassembled WGS sequence"/>
</dbReference>
<dbReference type="Pfam" id="PF01321">
    <property type="entry name" value="Creatinase_N"/>
    <property type="match status" value="1"/>
</dbReference>
<accession>A0A1Y2F4Z3</accession>
<dbReference type="RefSeq" id="XP_040723435.1">
    <property type="nucleotide sequence ID" value="XM_040870664.1"/>
</dbReference>
<reference evidence="3 4" key="1">
    <citation type="submission" date="2016-07" db="EMBL/GenBank/DDBJ databases">
        <title>Pervasive Adenine N6-methylation of Active Genes in Fungi.</title>
        <authorList>
            <consortium name="DOE Joint Genome Institute"/>
            <person name="Mondo S.J."/>
            <person name="Dannebaum R.O."/>
            <person name="Kuo R.C."/>
            <person name="Labutti K."/>
            <person name="Haridas S."/>
            <person name="Kuo A."/>
            <person name="Salamov A."/>
            <person name="Ahrendt S.R."/>
            <person name="Lipzen A."/>
            <person name="Sullivan W."/>
            <person name="Andreopoulos W.B."/>
            <person name="Clum A."/>
            <person name="Lindquist E."/>
            <person name="Daum C."/>
            <person name="Ramamoorthy G.K."/>
            <person name="Gryganskyi A."/>
            <person name="Culley D."/>
            <person name="Magnuson J.K."/>
            <person name="James T.Y."/>
            <person name="O'Malley M.A."/>
            <person name="Stajich J.E."/>
            <person name="Spatafora J.W."/>
            <person name="Visel A."/>
            <person name="Grigoriev I.V."/>
        </authorList>
    </citation>
    <scope>NUCLEOTIDE SEQUENCE [LARGE SCALE GENOMIC DNA]</scope>
    <source>
        <strain evidence="3 4">12-1054</strain>
    </source>
</reference>
<dbReference type="InterPro" id="IPR036005">
    <property type="entry name" value="Creatinase/aminopeptidase-like"/>
</dbReference>
<dbReference type="PANTHER" id="PTHR46112:SF2">
    <property type="entry name" value="XAA-PRO AMINOPEPTIDASE P-RELATED"/>
    <property type="match status" value="1"/>
</dbReference>
<dbReference type="InterPro" id="IPR050659">
    <property type="entry name" value="Peptidase_M24B"/>
</dbReference>
<dbReference type="InterPro" id="IPR000994">
    <property type="entry name" value="Pept_M24"/>
</dbReference>
<dbReference type="Gene3D" id="3.90.230.10">
    <property type="entry name" value="Creatinase/methionine aminopeptidase superfamily"/>
    <property type="match status" value="1"/>
</dbReference>
<dbReference type="STRING" id="56484.A0A1Y2F4Z3"/>
<dbReference type="EMBL" id="MCFI01000017">
    <property type="protein sequence ID" value="ORY78554.1"/>
    <property type="molecule type" value="Genomic_DNA"/>
</dbReference>
<name>A0A1Y2F4Z3_PROLT</name>
<evidence type="ECO:0000313" key="4">
    <source>
        <dbReference type="Proteomes" id="UP000193685"/>
    </source>
</evidence>
<dbReference type="Gene3D" id="3.40.350.10">
    <property type="entry name" value="Creatinase/prolidase N-terminal domain"/>
    <property type="match status" value="1"/>
</dbReference>
<gene>
    <name evidence="3" type="ORF">BCR37DRAFT_388747</name>
</gene>
<dbReference type="SUPFAM" id="SSF55920">
    <property type="entry name" value="Creatinase/aminopeptidase"/>
    <property type="match status" value="1"/>
</dbReference>
<dbReference type="InterPro" id="IPR029149">
    <property type="entry name" value="Creatin/AminoP/Spt16_N"/>
</dbReference>
<protein>
    <submittedName>
        <fullName evidence="3">Peptidase M24, structural domain-containing protein</fullName>
    </submittedName>
</protein>
<evidence type="ECO:0000259" key="1">
    <source>
        <dbReference type="Pfam" id="PF00557"/>
    </source>
</evidence>
<dbReference type="OMA" id="GLEMHEH"/>
<feature type="domain" description="Creatinase N-terminal" evidence="2">
    <location>
        <begin position="17"/>
        <end position="148"/>
    </location>
</feature>
<proteinExistence type="predicted"/>
<feature type="domain" description="Peptidase M24" evidence="1">
    <location>
        <begin position="161"/>
        <end position="361"/>
    </location>
</feature>
<keyword evidence="4" id="KW-1185">Reference proteome</keyword>
<dbReference type="Pfam" id="PF00557">
    <property type="entry name" value="Peptidase_M24"/>
    <property type="match status" value="1"/>
</dbReference>
<evidence type="ECO:0000259" key="2">
    <source>
        <dbReference type="Pfam" id="PF01321"/>
    </source>
</evidence>
<dbReference type="SUPFAM" id="SSF53092">
    <property type="entry name" value="Creatinase/prolidase N-terminal domain"/>
    <property type="match status" value="1"/>
</dbReference>
<dbReference type="InterPro" id="IPR000587">
    <property type="entry name" value="Creatinase_N"/>
</dbReference>
<sequence length="379" mass="40987">MSLLDVPAISRGEFLARQTRLAAALDEAGVDAFIAEPSASTAYYFNISASYELSERPYLLMISRDAQVSYLAPKFELGRIERLPLVAENVHVYAWPEEESPYKVFQEQVPYDSIMLDEHARFMIAAGLMNAGIDVFPATTQINSLRAVKSDAELAILKGINRFTLELVRSVQQCIEVGMTQGHVTEAAEGLFSAAGVGAGFWSIVLFGDEAASPHGSHDGAGRVLKEGEFVLIDIGSSLHGYGSDVTRTILPKKGKVSHRLMDAWHLVHAAQGAALEKMVEGTPCAAVDKAARAVLDAAGLGDAFTHRLGHGLGLEMHEHPYLNGANMEESLLMNEVATNEPGVYVIGEFGIRLEDAVVVGKEQGQVLTGRRAKSPWEP</sequence>
<dbReference type="PANTHER" id="PTHR46112">
    <property type="entry name" value="AMINOPEPTIDASE"/>
    <property type="match status" value="1"/>
</dbReference>
<organism evidence="3 4">
    <name type="scientific">Protomyces lactucae-debilis</name>
    <dbReference type="NCBI Taxonomy" id="2754530"/>
    <lineage>
        <taxon>Eukaryota</taxon>
        <taxon>Fungi</taxon>
        <taxon>Dikarya</taxon>
        <taxon>Ascomycota</taxon>
        <taxon>Taphrinomycotina</taxon>
        <taxon>Taphrinomycetes</taxon>
        <taxon>Taphrinales</taxon>
        <taxon>Protomycetaceae</taxon>
        <taxon>Protomyces</taxon>
    </lineage>
</organism>
<dbReference type="OrthoDB" id="9995434at2759"/>
<dbReference type="GeneID" id="63787263"/>
<comment type="caution">
    <text evidence="3">The sequence shown here is derived from an EMBL/GenBank/DDBJ whole genome shotgun (WGS) entry which is preliminary data.</text>
</comment>